<dbReference type="InterPro" id="IPR004477">
    <property type="entry name" value="ComEC_N"/>
</dbReference>
<feature type="transmembrane region" description="Helical" evidence="7">
    <location>
        <begin position="20"/>
        <end position="36"/>
    </location>
</feature>
<feature type="transmembrane region" description="Helical" evidence="7">
    <location>
        <begin position="360"/>
        <end position="378"/>
    </location>
</feature>
<evidence type="ECO:0000256" key="3">
    <source>
        <dbReference type="ARBA" id="ARBA00022692"/>
    </source>
</evidence>
<keyword evidence="11" id="KW-1185">Reference proteome</keyword>
<dbReference type="CDD" id="cd07731">
    <property type="entry name" value="ComA-like_MBL-fold"/>
    <property type="match status" value="1"/>
</dbReference>
<keyword evidence="5 7" id="KW-0472">Membrane</keyword>
<evidence type="ECO:0000259" key="9">
    <source>
        <dbReference type="Pfam" id="PF03772"/>
    </source>
</evidence>
<feature type="transmembrane region" description="Helical" evidence="7">
    <location>
        <begin position="42"/>
        <end position="62"/>
    </location>
</feature>
<feature type="compositionally biased region" description="Low complexity" evidence="6">
    <location>
        <begin position="766"/>
        <end position="783"/>
    </location>
</feature>
<gene>
    <name evidence="10" type="ORF">MUN78_07850</name>
</gene>
<dbReference type="EMBL" id="CP095045">
    <property type="protein sequence ID" value="UOQ58723.1"/>
    <property type="molecule type" value="Genomic_DNA"/>
</dbReference>
<dbReference type="Gene3D" id="3.60.15.10">
    <property type="entry name" value="Ribonuclease Z/Hydroxyacylglutathione hydrolase-like"/>
    <property type="match status" value="1"/>
</dbReference>
<keyword evidence="4 7" id="KW-1133">Transmembrane helix</keyword>
<evidence type="ECO:0000256" key="5">
    <source>
        <dbReference type="ARBA" id="ARBA00023136"/>
    </source>
</evidence>
<feature type="transmembrane region" description="Helical" evidence="7">
    <location>
        <begin position="132"/>
        <end position="151"/>
    </location>
</feature>
<evidence type="ECO:0000313" key="10">
    <source>
        <dbReference type="EMBL" id="UOQ58723.1"/>
    </source>
</evidence>
<dbReference type="PANTHER" id="PTHR30619">
    <property type="entry name" value="DNA INTERNALIZATION/COMPETENCE PROTEIN COMEC/REC2"/>
    <property type="match status" value="1"/>
</dbReference>
<feature type="transmembrane region" description="Helical" evidence="7">
    <location>
        <begin position="616"/>
        <end position="635"/>
    </location>
</feature>
<feature type="transmembrane region" description="Helical" evidence="7">
    <location>
        <begin position="557"/>
        <end position="578"/>
    </location>
</feature>
<evidence type="ECO:0000256" key="1">
    <source>
        <dbReference type="ARBA" id="ARBA00004651"/>
    </source>
</evidence>
<feature type="region of interest" description="Disordered" evidence="6">
    <location>
        <begin position="587"/>
        <end position="606"/>
    </location>
</feature>
<dbReference type="InterPro" id="IPR036866">
    <property type="entry name" value="RibonucZ/Hydroxyglut_hydro"/>
</dbReference>
<dbReference type="InterPro" id="IPR001279">
    <property type="entry name" value="Metallo-B-lactamas"/>
</dbReference>
<feature type="compositionally biased region" description="Low complexity" evidence="6">
    <location>
        <begin position="91"/>
        <end position="119"/>
    </location>
</feature>
<dbReference type="SUPFAM" id="SSF56281">
    <property type="entry name" value="Metallo-hydrolase/oxidoreductase"/>
    <property type="match status" value="1"/>
</dbReference>
<proteinExistence type="predicted"/>
<dbReference type="Pfam" id="PF03772">
    <property type="entry name" value="Competence"/>
    <property type="match status" value="1"/>
</dbReference>
<dbReference type="InterPro" id="IPR035681">
    <property type="entry name" value="ComA-like_MBL"/>
</dbReference>
<evidence type="ECO:0000256" key="4">
    <source>
        <dbReference type="ARBA" id="ARBA00022989"/>
    </source>
</evidence>
<protein>
    <submittedName>
        <fullName evidence="10">ComEC/Rec2 family competence protein</fullName>
    </submittedName>
</protein>
<organism evidence="10 11">
    <name type="scientific">Leucobacter allii</name>
    <dbReference type="NCBI Taxonomy" id="2932247"/>
    <lineage>
        <taxon>Bacteria</taxon>
        <taxon>Bacillati</taxon>
        <taxon>Actinomycetota</taxon>
        <taxon>Actinomycetes</taxon>
        <taxon>Micrococcales</taxon>
        <taxon>Microbacteriaceae</taxon>
        <taxon>Leucobacter</taxon>
    </lineage>
</organism>
<feature type="region of interest" description="Disordered" evidence="6">
    <location>
        <begin position="256"/>
        <end position="282"/>
    </location>
</feature>
<feature type="transmembrane region" description="Helical" evidence="7">
    <location>
        <begin position="463"/>
        <end position="483"/>
    </location>
</feature>
<accession>A0ABY4FR19</accession>
<name>A0ABY4FR19_9MICO</name>
<feature type="domain" description="ComEC/Rec2-related protein" evidence="9">
    <location>
        <begin position="309"/>
        <end position="574"/>
    </location>
</feature>
<sequence>MIRLTSLGERERSPPGTWRLLAPALIVWAAAAWAINHPGVGGAMALFGGIAGCAVIAALAVARVRRRSAAHRDPVPGNPVLGDPLLRDPLPRGSVPVPRGPTTGSPPSRGPVPRASAPADGERRRATGAGRALAGALLLGCAMLLIVGVRISGAEALRADPALAGAADSGAELERTAALSGYPEARTGAGPGVGVWVDAELEVPGGAVPVVLWLADGEPDEETLGTWAPGRLVLVTGRPVAFAPGSGAAYGIDVSDVRDAGSEPGGPGAREDANDGAGGRGGRLAAALRTGLREAAALRPGAQLVPGFAVGDTSLVSPALEQRMLETSLTHLLAVSGANCGLVIGAMLWLVGRLGAGRRLRIVVAAGALGGFVIVVGPDASVERAAVMAAVLLASDFGGKRAVALPALGCAIVLLLVGDPWQALHPGFALSVVATGGILLFVPEASRLLDRAAGPIPLPRWCVLPVAVALVAQIVCAPLLLLLQPGIPAVGVLANAIAAPAAPLGTGLGLIALLVLPVSEGLGDAVLALAELPSRWVVATAEITASLPFARWPWPSGWAGAALLVVIELAAGSAWLLASRRISGSRSEEARGGAETPRPGPRPWASTAPLSRPIRVIVAVLGCAALGGLLGPTLVAPAVERATIPVDWTVVACDVGQGDALLLRDPRRPGEVMLVDTGDDPERLTSCLQRFGVRRVALAVLTHDDRDHVGALPAVAERIDRALIAPDSREDAEGGDRELPAVLARFGIPATVAAAGLTNDGTMQRGSAPATTGGTAASAAIPGTPERVARPGTPAASGMRWEVLAPASGRVPADTNAASLVLRVTIGETVALLLADTGAEEQAALRASGAVLGADIVKVAHHGSRDQDPALYAAVGAAVALVSVGADNGYGHPTAETLALLRTAGTAALRTDVDGTVAVSGPHGALRVWTSAGRGALSARDPARDEGRAPAPPARPERLNVPNGACSRCRRPPRAGARAP</sequence>
<feature type="transmembrane region" description="Helical" evidence="7">
    <location>
        <begin position="398"/>
        <end position="417"/>
    </location>
</feature>
<dbReference type="InterPro" id="IPR052159">
    <property type="entry name" value="Competence_DNA_uptake"/>
</dbReference>
<feature type="region of interest" description="Disordered" evidence="6">
    <location>
        <begin position="934"/>
        <end position="980"/>
    </location>
</feature>
<dbReference type="PANTHER" id="PTHR30619:SF1">
    <property type="entry name" value="RECOMBINATION PROTEIN 2"/>
    <property type="match status" value="1"/>
</dbReference>
<comment type="subcellular location">
    <subcellularLocation>
        <location evidence="1">Cell membrane</location>
        <topology evidence="1">Multi-pass membrane protein</topology>
    </subcellularLocation>
</comment>
<evidence type="ECO:0000256" key="7">
    <source>
        <dbReference type="SAM" id="Phobius"/>
    </source>
</evidence>
<dbReference type="Proteomes" id="UP000831786">
    <property type="component" value="Chromosome"/>
</dbReference>
<keyword evidence="3 7" id="KW-0812">Transmembrane</keyword>
<evidence type="ECO:0000256" key="6">
    <source>
        <dbReference type="SAM" id="MobiDB-lite"/>
    </source>
</evidence>
<feature type="transmembrane region" description="Helical" evidence="7">
    <location>
        <begin position="490"/>
        <end position="516"/>
    </location>
</feature>
<evidence type="ECO:0000256" key="2">
    <source>
        <dbReference type="ARBA" id="ARBA00022475"/>
    </source>
</evidence>
<feature type="transmembrane region" description="Helical" evidence="7">
    <location>
        <begin position="332"/>
        <end position="351"/>
    </location>
</feature>
<feature type="domain" description="Metallo-beta-lactamase" evidence="8">
    <location>
        <begin position="654"/>
        <end position="743"/>
    </location>
</feature>
<dbReference type="RefSeq" id="WP_244729830.1">
    <property type="nucleotide sequence ID" value="NZ_CP095045.1"/>
</dbReference>
<reference evidence="10 11" key="1">
    <citation type="submission" date="2022-04" db="EMBL/GenBank/DDBJ databases">
        <title>Leucobacter sp. isolated from rhizosphere of garlic.</title>
        <authorList>
            <person name="Won M."/>
            <person name="Lee C.-M."/>
            <person name="Woen H.-Y."/>
            <person name="Kwon S.-W."/>
        </authorList>
    </citation>
    <scope>NUCLEOTIDE SEQUENCE [LARGE SCALE GENOMIC DNA]</scope>
    <source>
        <strain evidence="10 11">H21R-40</strain>
    </source>
</reference>
<feature type="transmembrane region" description="Helical" evidence="7">
    <location>
        <begin position="424"/>
        <end position="443"/>
    </location>
</feature>
<feature type="region of interest" description="Disordered" evidence="6">
    <location>
        <begin position="71"/>
        <end position="126"/>
    </location>
</feature>
<dbReference type="NCBIfam" id="TIGR00360">
    <property type="entry name" value="ComEC_N-term"/>
    <property type="match status" value="1"/>
</dbReference>
<evidence type="ECO:0000313" key="11">
    <source>
        <dbReference type="Proteomes" id="UP000831786"/>
    </source>
</evidence>
<dbReference type="Pfam" id="PF00753">
    <property type="entry name" value="Lactamase_B"/>
    <property type="match status" value="1"/>
</dbReference>
<keyword evidence="2" id="KW-1003">Cell membrane</keyword>
<feature type="region of interest" description="Disordered" evidence="6">
    <location>
        <begin position="764"/>
        <end position="783"/>
    </location>
</feature>
<evidence type="ECO:0000259" key="8">
    <source>
        <dbReference type="Pfam" id="PF00753"/>
    </source>
</evidence>